<proteinExistence type="predicted"/>
<evidence type="ECO:0008006" key="3">
    <source>
        <dbReference type="Google" id="ProtNLM"/>
    </source>
</evidence>
<protein>
    <recommendedName>
        <fullName evidence="3">Transcription elongation factor GreA/GreB C-terminal domain-containing protein</fullName>
    </recommendedName>
</protein>
<dbReference type="Proteomes" id="UP001597262">
    <property type="component" value="Unassembled WGS sequence"/>
</dbReference>
<sequence>MDKKVKRYYQLKQQQKETEQELAVLREEILSHCGALGVTELEIGSYRVRAIRQERKEYDDQLLYEALPEPGLWRLASRADTGKVAGLIKLGVLSEEMVKEAVSVKPITLLQIERK</sequence>
<name>A0ABW3RSP4_9BACL</name>
<dbReference type="EMBL" id="JBHTLM010000001">
    <property type="protein sequence ID" value="MFD1174956.1"/>
    <property type="molecule type" value="Genomic_DNA"/>
</dbReference>
<comment type="caution">
    <text evidence="1">The sequence shown here is derived from an EMBL/GenBank/DDBJ whole genome shotgun (WGS) entry which is preliminary data.</text>
</comment>
<evidence type="ECO:0000313" key="1">
    <source>
        <dbReference type="EMBL" id="MFD1174956.1"/>
    </source>
</evidence>
<keyword evidence="2" id="KW-1185">Reference proteome</keyword>
<accession>A0ABW3RSP4</accession>
<dbReference type="RefSeq" id="WP_379315840.1">
    <property type="nucleotide sequence ID" value="NZ_JBHTLM010000001.1"/>
</dbReference>
<reference evidence="2" key="1">
    <citation type="journal article" date="2019" name="Int. J. Syst. Evol. Microbiol.">
        <title>The Global Catalogue of Microorganisms (GCM) 10K type strain sequencing project: providing services to taxonomists for standard genome sequencing and annotation.</title>
        <authorList>
            <consortium name="The Broad Institute Genomics Platform"/>
            <consortium name="The Broad Institute Genome Sequencing Center for Infectious Disease"/>
            <person name="Wu L."/>
            <person name="Ma J."/>
        </authorList>
    </citation>
    <scope>NUCLEOTIDE SEQUENCE [LARGE SCALE GENOMIC DNA]</scope>
    <source>
        <strain evidence="2">CCUG 59189</strain>
    </source>
</reference>
<evidence type="ECO:0000313" key="2">
    <source>
        <dbReference type="Proteomes" id="UP001597262"/>
    </source>
</evidence>
<gene>
    <name evidence="1" type="ORF">ACFQ3W_01365</name>
</gene>
<organism evidence="1 2">
    <name type="scientific">Paenibacillus puldeungensis</name>
    <dbReference type="NCBI Taxonomy" id="696536"/>
    <lineage>
        <taxon>Bacteria</taxon>
        <taxon>Bacillati</taxon>
        <taxon>Bacillota</taxon>
        <taxon>Bacilli</taxon>
        <taxon>Bacillales</taxon>
        <taxon>Paenibacillaceae</taxon>
        <taxon>Paenibacillus</taxon>
    </lineage>
</organism>